<protein>
    <submittedName>
        <fullName evidence="4">Phage tail tape measure protein</fullName>
    </submittedName>
</protein>
<evidence type="ECO:0000313" key="4">
    <source>
        <dbReference type="EMBL" id="MEW9503236.1"/>
    </source>
</evidence>
<dbReference type="Gene3D" id="1.20.120.20">
    <property type="entry name" value="Apolipoprotein"/>
    <property type="match status" value="1"/>
</dbReference>
<sequence>MANQSISIKVTADTKDVEKGMKQATSAVAKAANKITAISDVFKNIGKSIDTNVTNPLKELGGNVEQVAKIFDESMSRVETALSDKLVNSSNEAKDSMQSLRDEALLLGSTTVFSMTEAAAAMEKLAQAGWETHEVLAGIGSIVDLASQSAMDLATTIDLVTQTLDMFNLTAEQASQVTDMLAFAQNNAGINVLELCEALRCVSESSSIAGLSLAETTAILGLFITSGLEGTVAGTTFTAMLQGLTNSATEAALAIGDINIALVNAEGIMLNMMEILTLLEEATYGMTNAQRELALGLIFSTEAMVGVNTVLMQGTETLINFADMLNMTTEATVGVNTVLMESTETLSSFAGGLTLTTGAVIGANAVLMQGTEILREFAEGMENVKGTTDEASDTMDNGLVPSIFNSADEIKNMMDTVLGLDDHLKTLIDSKGNLKVLLPGLTAAVTALGVAFKFLTTNPIGIAITVIASLIAIGILLWQNWDTIKEKALAIWSSITDKISQAKDKVKEIIDKIVSTLKDKFNDAKDKVKEIVGNIVESITGKFGEAKDKVKEIVDNIIGFFTGMKLDIPKPKLPSLPKFEITGKFSLTPPSIPKVSVGWHKDGGVFNGASIIGVGEAGAEAVVPLSGHRMNPFAQAIANEMPGNGSSGGGGVYEFNLSIPLDGRELARRTVRYTSEELERLRIRTKGSF</sequence>
<organism evidence="4 5">
    <name type="scientific">Jeotgalibacillus marinus</name>
    <dbReference type="NCBI Taxonomy" id="86667"/>
    <lineage>
        <taxon>Bacteria</taxon>
        <taxon>Bacillati</taxon>
        <taxon>Bacillota</taxon>
        <taxon>Bacilli</taxon>
        <taxon>Bacillales</taxon>
        <taxon>Caryophanaceae</taxon>
        <taxon>Jeotgalibacillus</taxon>
    </lineage>
</organism>
<keyword evidence="5" id="KW-1185">Reference proteome</keyword>
<dbReference type="PANTHER" id="PTHR37813">
    <property type="entry name" value="FELS-2 PROPHAGE PROTEIN"/>
    <property type="match status" value="1"/>
</dbReference>
<dbReference type="Pfam" id="PF10145">
    <property type="entry name" value="PhageMin_Tail"/>
    <property type="match status" value="1"/>
</dbReference>
<dbReference type="RefSeq" id="WP_367780725.1">
    <property type="nucleotide sequence ID" value="NZ_JBFMIA010000028.1"/>
</dbReference>
<keyword evidence="1" id="KW-1188">Viral release from host cell</keyword>
<dbReference type="NCBIfam" id="TIGR01760">
    <property type="entry name" value="tape_meas_TP901"/>
    <property type="match status" value="1"/>
</dbReference>
<evidence type="ECO:0000256" key="2">
    <source>
        <dbReference type="SAM" id="Phobius"/>
    </source>
</evidence>
<gene>
    <name evidence="4" type="ORF">AB1471_15770</name>
</gene>
<reference evidence="4 5" key="1">
    <citation type="journal article" date="1979" name="Int. J. Syst. Evol. Microbiol.">
        <title>Bacillus globisporus subsp. marinus subsp. nov.</title>
        <authorList>
            <person name="Liu H."/>
        </authorList>
    </citation>
    <scope>NUCLEOTIDE SEQUENCE [LARGE SCALE GENOMIC DNA]</scope>
    <source>
        <strain evidence="4 5">DSM 1297</strain>
    </source>
</reference>
<evidence type="ECO:0000256" key="1">
    <source>
        <dbReference type="ARBA" id="ARBA00022612"/>
    </source>
</evidence>
<comment type="caution">
    <text evidence="4">The sequence shown here is derived from an EMBL/GenBank/DDBJ whole genome shotgun (WGS) entry which is preliminary data.</text>
</comment>
<name>A0ABV3Q7B3_9BACL</name>
<dbReference type="InterPro" id="IPR010090">
    <property type="entry name" value="Phage_tape_meas"/>
</dbReference>
<dbReference type="Proteomes" id="UP001556040">
    <property type="component" value="Unassembled WGS sequence"/>
</dbReference>
<evidence type="ECO:0000313" key="5">
    <source>
        <dbReference type="Proteomes" id="UP001556040"/>
    </source>
</evidence>
<keyword evidence="2" id="KW-0472">Membrane</keyword>
<feature type="domain" description="Phage tail tape measure protein" evidence="3">
    <location>
        <begin position="101"/>
        <end position="299"/>
    </location>
</feature>
<evidence type="ECO:0000259" key="3">
    <source>
        <dbReference type="Pfam" id="PF10145"/>
    </source>
</evidence>
<accession>A0ABV3Q7B3</accession>
<keyword evidence="2" id="KW-1133">Transmembrane helix</keyword>
<proteinExistence type="predicted"/>
<dbReference type="PANTHER" id="PTHR37813:SF1">
    <property type="entry name" value="FELS-2 PROPHAGE PROTEIN"/>
    <property type="match status" value="1"/>
</dbReference>
<keyword evidence="2" id="KW-0812">Transmembrane</keyword>
<dbReference type="EMBL" id="JBFMIA010000028">
    <property type="protein sequence ID" value="MEW9503236.1"/>
    <property type="molecule type" value="Genomic_DNA"/>
</dbReference>
<feature type="transmembrane region" description="Helical" evidence="2">
    <location>
        <begin position="460"/>
        <end position="478"/>
    </location>
</feature>